<dbReference type="AlphaFoldDB" id="A0A7V3PSS0"/>
<proteinExistence type="predicted"/>
<comment type="caution">
    <text evidence="3">The sequence shown here is derived from an EMBL/GenBank/DDBJ whole genome shotgun (WGS) entry which is preliminary data.</text>
</comment>
<name>A0A7V3PSS0_UNCW3</name>
<organism evidence="3">
    <name type="scientific">candidate division WOR-3 bacterium</name>
    <dbReference type="NCBI Taxonomy" id="2052148"/>
    <lineage>
        <taxon>Bacteria</taxon>
        <taxon>Bacteria division WOR-3</taxon>
    </lineage>
</organism>
<feature type="domain" description="CBM-cenC" evidence="2">
    <location>
        <begin position="24"/>
        <end position="102"/>
    </location>
</feature>
<dbReference type="Pfam" id="PF02018">
    <property type="entry name" value="CBM_4_9"/>
    <property type="match status" value="1"/>
</dbReference>
<protein>
    <recommendedName>
        <fullName evidence="2">CBM-cenC domain-containing protein</fullName>
    </recommendedName>
</protein>
<gene>
    <name evidence="3" type="ORF">ENX16_01965</name>
</gene>
<dbReference type="Gene3D" id="2.60.120.260">
    <property type="entry name" value="Galactose-binding domain-like"/>
    <property type="match status" value="1"/>
</dbReference>
<sequence length="281" mass="30440">MKFIPISKLLSMTVILLLFKTVTANLLVNGDFSTWESPGKPAGWIVEDTTKAKIDQEASTIHSAPYSCKITRLVTGTGNNYGVRQYVSVTPGTVYTFSAWFYDDDINARGGLLITWCRADTSSIRSTAVVYTDSAIHNWQRLVRSDTAPDSSVYARCLLRIYGFTGGPAGGIVFVDDAEFVAGSGGTNESGSENSNNRQLTIIPAGKGCRNVLLSLNNPSWTEIEIYNLTGSRVQQLYSGKLTAGVHHFTVDCNNLSSGVYFIVTHFAASPPLAAKFAVGR</sequence>
<evidence type="ECO:0000259" key="2">
    <source>
        <dbReference type="Pfam" id="PF02018"/>
    </source>
</evidence>
<accession>A0A7V3PSS0</accession>
<evidence type="ECO:0000256" key="1">
    <source>
        <dbReference type="ARBA" id="ARBA00022801"/>
    </source>
</evidence>
<reference evidence="3" key="1">
    <citation type="journal article" date="2020" name="mSystems">
        <title>Genome- and Community-Level Interaction Insights into Carbon Utilization and Element Cycling Functions of Hydrothermarchaeota in Hydrothermal Sediment.</title>
        <authorList>
            <person name="Zhou Z."/>
            <person name="Liu Y."/>
            <person name="Xu W."/>
            <person name="Pan J."/>
            <person name="Luo Z.H."/>
            <person name="Li M."/>
        </authorList>
    </citation>
    <scope>NUCLEOTIDE SEQUENCE [LARGE SCALE GENOMIC DNA]</scope>
    <source>
        <strain evidence="3">SpSt-914</strain>
    </source>
</reference>
<dbReference type="EMBL" id="DTMZ01000041">
    <property type="protein sequence ID" value="HGD12839.1"/>
    <property type="molecule type" value="Genomic_DNA"/>
</dbReference>
<evidence type="ECO:0000313" key="3">
    <source>
        <dbReference type="EMBL" id="HGD12839.1"/>
    </source>
</evidence>
<dbReference type="GO" id="GO:0016798">
    <property type="term" value="F:hydrolase activity, acting on glycosyl bonds"/>
    <property type="evidence" value="ECO:0007669"/>
    <property type="project" value="InterPro"/>
</dbReference>
<dbReference type="InterPro" id="IPR003305">
    <property type="entry name" value="CenC_carb-bd"/>
</dbReference>
<keyword evidence="1" id="KW-0378">Hydrolase</keyword>